<feature type="region of interest" description="Disordered" evidence="1">
    <location>
        <begin position="1"/>
        <end position="30"/>
    </location>
</feature>
<sequence length="115" mass="12871">MATTGRSTTAAEVTATPTQPKLKAPLRPNNPQQRQWLKHYRQPFMVTTTHSSPTIQTHHSTPQPPYVHYKTPPTRLSPSEGHGFKTHKCSSIGGDEDLNGDWVECEEGWVLVGRK</sequence>
<evidence type="ECO:0000313" key="2">
    <source>
        <dbReference type="EMBL" id="KAK9018905.1"/>
    </source>
</evidence>
<proteinExistence type="predicted"/>
<feature type="compositionally biased region" description="Polar residues" evidence="1">
    <location>
        <begin position="50"/>
        <end position="61"/>
    </location>
</feature>
<feature type="region of interest" description="Disordered" evidence="1">
    <location>
        <begin position="50"/>
        <end position="97"/>
    </location>
</feature>
<dbReference type="EMBL" id="JBBPBN010000018">
    <property type="protein sequence ID" value="KAK9018905.1"/>
    <property type="molecule type" value="Genomic_DNA"/>
</dbReference>
<dbReference type="Proteomes" id="UP001396334">
    <property type="component" value="Unassembled WGS sequence"/>
</dbReference>
<evidence type="ECO:0000256" key="1">
    <source>
        <dbReference type="SAM" id="MobiDB-lite"/>
    </source>
</evidence>
<organism evidence="2 3">
    <name type="scientific">Hibiscus sabdariffa</name>
    <name type="common">roselle</name>
    <dbReference type="NCBI Taxonomy" id="183260"/>
    <lineage>
        <taxon>Eukaryota</taxon>
        <taxon>Viridiplantae</taxon>
        <taxon>Streptophyta</taxon>
        <taxon>Embryophyta</taxon>
        <taxon>Tracheophyta</taxon>
        <taxon>Spermatophyta</taxon>
        <taxon>Magnoliopsida</taxon>
        <taxon>eudicotyledons</taxon>
        <taxon>Gunneridae</taxon>
        <taxon>Pentapetalae</taxon>
        <taxon>rosids</taxon>
        <taxon>malvids</taxon>
        <taxon>Malvales</taxon>
        <taxon>Malvaceae</taxon>
        <taxon>Malvoideae</taxon>
        <taxon>Hibiscus</taxon>
    </lineage>
</organism>
<reference evidence="2 3" key="1">
    <citation type="journal article" date="2024" name="G3 (Bethesda)">
        <title>Genome assembly of Hibiscus sabdariffa L. provides insights into metabolisms of medicinal natural products.</title>
        <authorList>
            <person name="Kim T."/>
        </authorList>
    </citation>
    <scope>NUCLEOTIDE SEQUENCE [LARGE SCALE GENOMIC DNA]</scope>
    <source>
        <strain evidence="2">TK-2024</strain>
        <tissue evidence="2">Old leaves</tissue>
    </source>
</reference>
<gene>
    <name evidence="2" type="ORF">V6N11_033950</name>
</gene>
<name>A0ABR2S1F5_9ROSI</name>
<protein>
    <submittedName>
        <fullName evidence="2">Uncharacterized protein</fullName>
    </submittedName>
</protein>
<feature type="compositionally biased region" description="Polar residues" evidence="1">
    <location>
        <begin position="1"/>
        <end position="19"/>
    </location>
</feature>
<accession>A0ABR2S1F5</accession>
<evidence type="ECO:0000313" key="3">
    <source>
        <dbReference type="Proteomes" id="UP001396334"/>
    </source>
</evidence>
<comment type="caution">
    <text evidence="2">The sequence shown here is derived from an EMBL/GenBank/DDBJ whole genome shotgun (WGS) entry which is preliminary data.</text>
</comment>
<keyword evidence="3" id="KW-1185">Reference proteome</keyword>